<evidence type="ECO:0000313" key="3">
    <source>
        <dbReference type="EMBL" id="OAY50579.1"/>
    </source>
</evidence>
<feature type="coiled-coil region" evidence="1">
    <location>
        <begin position="130"/>
        <end position="167"/>
    </location>
</feature>
<keyword evidence="4" id="KW-1185">Reference proteome</keyword>
<dbReference type="OMA" id="QIRNTEC"/>
<organism evidence="3 4">
    <name type="scientific">Manihot esculenta</name>
    <name type="common">Cassava</name>
    <name type="synonym">Jatropha manihot</name>
    <dbReference type="NCBI Taxonomy" id="3983"/>
    <lineage>
        <taxon>Eukaryota</taxon>
        <taxon>Viridiplantae</taxon>
        <taxon>Streptophyta</taxon>
        <taxon>Embryophyta</taxon>
        <taxon>Tracheophyta</taxon>
        <taxon>Spermatophyta</taxon>
        <taxon>Magnoliopsida</taxon>
        <taxon>eudicotyledons</taxon>
        <taxon>Gunneridae</taxon>
        <taxon>Pentapetalae</taxon>
        <taxon>rosids</taxon>
        <taxon>fabids</taxon>
        <taxon>Malpighiales</taxon>
        <taxon>Euphorbiaceae</taxon>
        <taxon>Crotonoideae</taxon>
        <taxon>Manihoteae</taxon>
        <taxon>Manihot</taxon>
    </lineage>
</organism>
<reference evidence="4" key="1">
    <citation type="journal article" date="2016" name="Nat. Biotechnol.">
        <title>Sequencing wild and cultivated cassava and related species reveals extensive interspecific hybridization and genetic diversity.</title>
        <authorList>
            <person name="Bredeson J.V."/>
            <person name="Lyons J.B."/>
            <person name="Prochnik S.E."/>
            <person name="Wu G.A."/>
            <person name="Ha C.M."/>
            <person name="Edsinger-Gonzales E."/>
            <person name="Grimwood J."/>
            <person name="Schmutz J."/>
            <person name="Rabbi I.Y."/>
            <person name="Egesi C."/>
            <person name="Nauluvula P."/>
            <person name="Lebot V."/>
            <person name="Ndunguru J."/>
            <person name="Mkamilo G."/>
            <person name="Bart R.S."/>
            <person name="Setter T.L."/>
            <person name="Gleadow R.M."/>
            <person name="Kulakow P."/>
            <person name="Ferguson M.E."/>
            <person name="Rounsley S."/>
            <person name="Rokhsar D.S."/>
        </authorList>
    </citation>
    <scope>NUCLEOTIDE SEQUENCE [LARGE SCALE GENOMIC DNA]</scope>
    <source>
        <strain evidence="4">cv. AM560-2</strain>
    </source>
</reference>
<accession>A0A2C9VWC2</accession>
<dbReference type="Gramene" id="Manes.05G147200.1.v8.1">
    <property type="protein sequence ID" value="Manes.05G147200.1.v8.1.CDS"/>
    <property type="gene ID" value="Manes.05G147200.v8.1"/>
</dbReference>
<proteinExistence type="predicted"/>
<keyword evidence="1" id="KW-0175">Coiled coil</keyword>
<evidence type="ECO:0000256" key="1">
    <source>
        <dbReference type="SAM" id="Coils"/>
    </source>
</evidence>
<feature type="region of interest" description="Disordered" evidence="2">
    <location>
        <begin position="47"/>
        <end position="84"/>
    </location>
</feature>
<dbReference type="Proteomes" id="UP000091857">
    <property type="component" value="Chromosome 5"/>
</dbReference>
<dbReference type="AlphaFoldDB" id="A0A2C9VWC2"/>
<dbReference type="EMBL" id="CM004391">
    <property type="protein sequence ID" value="OAY50579.1"/>
    <property type="molecule type" value="Genomic_DNA"/>
</dbReference>
<sequence>MEERSSPQYQSKYTEDEMEVAVVLLNLPGLIAQSEYGLTLPLSWGAKQRRSCDEPSSQSRVRLPSPPSVPSFHGGGGTGLLGPVFDSEKVEASSPASPALFCPRGANEKPELLKGKASVERTKEKRLEIIKQNSRSNELLTEKRKEIKQKRHNYDELKASNLSLQAKKQELSLGNARREVPHLKLKISKNSLNPKVKASTAVGHEDHHNQQPLIVDRTGDKAGIDESHPFGQTHSFYSSSSGLAMGTSMINGDAGPRRIPDLNVIPGEFHSDFAEPVDDDRTLAKAMAAQARMRRMMEICRKKNPCSKSKLRLSDR</sequence>
<protein>
    <submittedName>
        <fullName evidence="3">Uncharacterized protein</fullName>
    </submittedName>
</protein>
<dbReference type="PANTHER" id="PTHR37614:SF2">
    <property type="entry name" value="OS02G0121400 PROTEIN"/>
    <property type="match status" value="1"/>
</dbReference>
<dbReference type="PANTHER" id="PTHR37614">
    <property type="entry name" value="OS02G0121400 PROTEIN"/>
    <property type="match status" value="1"/>
</dbReference>
<comment type="caution">
    <text evidence="3">The sequence shown here is derived from an EMBL/GenBank/DDBJ whole genome shotgun (WGS) entry which is preliminary data.</text>
</comment>
<evidence type="ECO:0000313" key="4">
    <source>
        <dbReference type="Proteomes" id="UP000091857"/>
    </source>
</evidence>
<name>A0A2C9VWC2_MANES</name>
<evidence type="ECO:0000256" key="2">
    <source>
        <dbReference type="SAM" id="MobiDB-lite"/>
    </source>
</evidence>
<gene>
    <name evidence="3" type="ORF">MANES_05G147200v8</name>
</gene>